<evidence type="ECO:0000259" key="2">
    <source>
        <dbReference type="Pfam" id="PF18962"/>
    </source>
</evidence>
<dbReference type="NCBIfam" id="TIGR04183">
    <property type="entry name" value="Por_Secre_tail"/>
    <property type="match status" value="1"/>
</dbReference>
<name>A0ABX5EYZ9_9FLAO</name>
<sequence length="936" mass="96056">FTITASGGTGSLMYSKDNGATYVASGVFSGLAAGTYSWKVKDANECVKSGTVTITIPADITASAAANNPLCFGVANTGFTITASGGTGSLMYSKDNGVTYVASGLFSGLAAGTYSWKVKDANECVKSGTVTITIPADIAASAVANNPLCFGVANTGFTITASGGTGSLMYSKDNGATYVASGVFSGLAAGTYSWKVKDANECVKSGTVTISIPADIAASAVANNPLCFGVANTGFTITASGGTGSLMYSKDNGATYVASGVFSGLSAGTYSWKVKDANECVKSGTVTITIPADIAASAVANNPLCFGVANTGFTITASGGTGTLMYSKDNGATYVASGVFSGLSVGTYSWKVKDANECVKSGTVTITIPADIAASAVANNPLCFGVANTGFTITASGGTGTLMYSKDNGATYVASGVFSGLSVGTYSWKVKDANECVKSGTVTISIPAIIVANVTPANPKCCYEPNGSITIAASGGTATLMYSINDGVSYQASNVFSGLLAGEYKWVVKDANNCILKGTVTLTNPPLIAASSTLVNPICHGGTDGSITIIASGGTGTLMYSIDQGNTYHTSNVFTGLAAGEYKWRVKDANDCLLKGTFILTSPPAVIVTSTLVNPKCNGGTDGSITINATGGNSPLMYSINDGATYQTSQVFNALAAGQYQWAVKEGNGCITRGTVNLIAPTLIVASATPTNPKCNGGTDGSFTITATGGTGTLMYSKDDGSTYQTSNVFAGLTAGEYKWAVKDVNDCVKKGIVTLANPTLISVSVSAVNPSCCEALKDGSITLNASGGTAAFLYSINDGATYQVSNFFGNLSAGEYKWMVKDANNCLTSGTVILRNPSDPLARPAAQTKTASFTAYPVPFKDVLTIRYDFDYTSDVKIEVFNMQGILVLSKTDTNSYLNKEIMLHLHTYKEQEEIFIVKLTTDRGNSVKKVMSSK</sequence>
<evidence type="ECO:0000256" key="1">
    <source>
        <dbReference type="ARBA" id="ARBA00022729"/>
    </source>
</evidence>
<dbReference type="Pfam" id="PF18962">
    <property type="entry name" value="Por_Secre_tail"/>
    <property type="match status" value="1"/>
</dbReference>
<dbReference type="InterPro" id="IPR026444">
    <property type="entry name" value="Secre_tail"/>
</dbReference>
<keyword evidence="4" id="KW-1185">Reference proteome</keyword>
<feature type="domain" description="Secretion system C-terminal sorting" evidence="2">
    <location>
        <begin position="857"/>
        <end position="932"/>
    </location>
</feature>
<protein>
    <submittedName>
        <fullName evidence="3">Secreted protein (Por secretion system target)</fullName>
    </submittedName>
</protein>
<keyword evidence="1" id="KW-0732">Signal</keyword>
<evidence type="ECO:0000313" key="4">
    <source>
        <dbReference type="Proteomes" id="UP000237771"/>
    </source>
</evidence>
<dbReference type="InterPro" id="IPR025667">
    <property type="entry name" value="SprB_repeat"/>
</dbReference>
<dbReference type="RefSeq" id="WP_146130156.1">
    <property type="nucleotide sequence ID" value="NZ_PVUB01000004.1"/>
</dbReference>
<feature type="non-terminal residue" evidence="3">
    <location>
        <position position="1"/>
    </location>
</feature>
<dbReference type="EMBL" id="PVUB01000004">
    <property type="protein sequence ID" value="PRZ24209.1"/>
    <property type="molecule type" value="Genomic_DNA"/>
</dbReference>
<reference evidence="3 4" key="1">
    <citation type="submission" date="2018-03" db="EMBL/GenBank/DDBJ databases">
        <title>Genomic Encyclopedia of Archaeal and Bacterial Type Strains, Phase II (KMG-II): from individual species to whole genera.</title>
        <authorList>
            <person name="Goeker M."/>
        </authorList>
    </citation>
    <scope>NUCLEOTIDE SEQUENCE [LARGE SCALE GENOMIC DNA]</scope>
    <source>
        <strain evidence="3 4">DSM 17797</strain>
    </source>
</reference>
<evidence type="ECO:0000313" key="3">
    <source>
        <dbReference type="EMBL" id="PRZ24209.1"/>
    </source>
</evidence>
<organism evidence="3 4">
    <name type="scientific">Flavobacterium granuli</name>
    <dbReference type="NCBI Taxonomy" id="280093"/>
    <lineage>
        <taxon>Bacteria</taxon>
        <taxon>Pseudomonadati</taxon>
        <taxon>Bacteroidota</taxon>
        <taxon>Flavobacteriia</taxon>
        <taxon>Flavobacteriales</taxon>
        <taxon>Flavobacteriaceae</taxon>
        <taxon>Flavobacterium</taxon>
    </lineage>
</organism>
<proteinExistence type="predicted"/>
<accession>A0ABX5EYZ9</accession>
<comment type="caution">
    <text evidence="3">The sequence shown here is derived from an EMBL/GenBank/DDBJ whole genome shotgun (WGS) entry which is preliminary data.</text>
</comment>
<gene>
    <name evidence="3" type="ORF">BC624_104327</name>
</gene>
<dbReference type="Proteomes" id="UP000237771">
    <property type="component" value="Unassembled WGS sequence"/>
</dbReference>
<dbReference type="Pfam" id="PF13573">
    <property type="entry name" value="SprB"/>
    <property type="match status" value="5"/>
</dbReference>